<protein>
    <recommendedName>
        <fullName evidence="12">Mannosyltransferase</fullName>
        <ecNumber evidence="12">2.4.1.-</ecNumber>
    </recommendedName>
</protein>
<evidence type="ECO:0000256" key="3">
    <source>
        <dbReference type="ARBA" id="ARBA00006065"/>
    </source>
</evidence>
<comment type="subcellular location">
    <subcellularLocation>
        <location evidence="1 12">Endoplasmic reticulum membrane</location>
        <topology evidence="1 12">Multi-pass membrane protein</topology>
    </subcellularLocation>
</comment>
<feature type="transmembrane region" description="Helical" evidence="12">
    <location>
        <begin position="31"/>
        <end position="53"/>
    </location>
</feature>
<dbReference type="InterPro" id="IPR005599">
    <property type="entry name" value="GPI_mannosylTrfase"/>
</dbReference>
<comment type="function">
    <text evidence="11">Mannosyltransferase involved in glycosylphosphatidylinositol-anchor biosynthesis. Transfers the third mannose to Man2-GlcN-acyl-PI during GPI precursor assembly.</text>
</comment>
<name>A0A9P4W600_CURKU</name>
<dbReference type="Proteomes" id="UP000801428">
    <property type="component" value="Unassembled WGS sequence"/>
</dbReference>
<evidence type="ECO:0000313" key="15">
    <source>
        <dbReference type="Proteomes" id="UP000801428"/>
    </source>
</evidence>
<comment type="pathway">
    <text evidence="2">Glycolipid biosynthesis; glycosylphosphatidylinositol-anchor biosynthesis.</text>
</comment>
<proteinExistence type="inferred from homology"/>
<keyword evidence="8 12" id="KW-0256">Endoplasmic reticulum</keyword>
<keyword evidence="10 12" id="KW-0472">Membrane</keyword>
<evidence type="ECO:0000256" key="2">
    <source>
        <dbReference type="ARBA" id="ARBA00004687"/>
    </source>
</evidence>
<dbReference type="AlphaFoldDB" id="A0A9P4W600"/>
<evidence type="ECO:0000256" key="12">
    <source>
        <dbReference type="RuleBase" id="RU363075"/>
    </source>
</evidence>
<feature type="region of interest" description="Disordered" evidence="13">
    <location>
        <begin position="1"/>
        <end position="24"/>
    </location>
</feature>
<evidence type="ECO:0000256" key="6">
    <source>
        <dbReference type="ARBA" id="ARBA00022679"/>
    </source>
</evidence>
<evidence type="ECO:0000256" key="4">
    <source>
        <dbReference type="ARBA" id="ARBA00022502"/>
    </source>
</evidence>
<feature type="transmembrane region" description="Helical" evidence="12">
    <location>
        <begin position="119"/>
        <end position="136"/>
    </location>
</feature>
<dbReference type="GO" id="GO:0006506">
    <property type="term" value="P:GPI anchor biosynthetic process"/>
    <property type="evidence" value="ECO:0007669"/>
    <property type="project" value="UniProtKB-KW"/>
</dbReference>
<dbReference type="OrthoDB" id="416834at2759"/>
<reference evidence="14" key="1">
    <citation type="submission" date="2019-04" db="EMBL/GenBank/DDBJ databases">
        <title>Sequencing of skin fungus with MAO and IRED activity.</title>
        <authorList>
            <person name="Marsaioli A.J."/>
            <person name="Bonatto J.M.C."/>
            <person name="Reis Junior O."/>
        </authorList>
    </citation>
    <scope>NUCLEOTIDE SEQUENCE</scope>
    <source>
        <strain evidence="14">30M1</strain>
    </source>
</reference>
<evidence type="ECO:0000256" key="8">
    <source>
        <dbReference type="ARBA" id="ARBA00022824"/>
    </source>
</evidence>
<dbReference type="PANTHER" id="PTHR22760:SF4">
    <property type="entry name" value="GPI MANNOSYLTRANSFERASE 3"/>
    <property type="match status" value="1"/>
</dbReference>
<feature type="transmembrane region" description="Helical" evidence="12">
    <location>
        <begin position="185"/>
        <end position="204"/>
    </location>
</feature>
<dbReference type="EMBL" id="SWKU01000020">
    <property type="protein sequence ID" value="KAF2998184.1"/>
    <property type="molecule type" value="Genomic_DNA"/>
</dbReference>
<evidence type="ECO:0000313" key="14">
    <source>
        <dbReference type="EMBL" id="KAF2998184.1"/>
    </source>
</evidence>
<accession>A0A9P4W600</accession>
<keyword evidence="7 12" id="KW-0812">Transmembrane</keyword>
<evidence type="ECO:0000256" key="10">
    <source>
        <dbReference type="ARBA" id="ARBA00023136"/>
    </source>
</evidence>
<evidence type="ECO:0000256" key="1">
    <source>
        <dbReference type="ARBA" id="ARBA00004477"/>
    </source>
</evidence>
<dbReference type="GO" id="GO:0005789">
    <property type="term" value="C:endoplasmic reticulum membrane"/>
    <property type="evidence" value="ECO:0007669"/>
    <property type="project" value="UniProtKB-SubCell"/>
</dbReference>
<dbReference type="PANTHER" id="PTHR22760">
    <property type="entry name" value="GLYCOSYLTRANSFERASE"/>
    <property type="match status" value="1"/>
</dbReference>
<feature type="transmembrane region" description="Helical" evidence="12">
    <location>
        <begin position="148"/>
        <end position="165"/>
    </location>
</feature>
<evidence type="ECO:0000256" key="11">
    <source>
        <dbReference type="ARBA" id="ARBA00024708"/>
    </source>
</evidence>
<evidence type="ECO:0000256" key="5">
    <source>
        <dbReference type="ARBA" id="ARBA00022676"/>
    </source>
</evidence>
<sequence length="405" mass="45241">MPSASDYADATTAVRGSAPPGARSTGYRDSALGVLALLLAFRTVNALTLRTFFQPDEFFQSLEPAWQLAFGGTSNAWITWTQARLRYILVREAVLCGSLVLGCSVLSDRAYYGIWTLPPLRFLYFNIAQSLAVFYGRNRPDYYFTEGLPLLLTTALPFAAVGLWQSLRRNPSSSSTENKPAIQHGILSCLAWTSLTMTTVLSLISHKEVRFLYPILPFLHLISAHPLSHFLPRHAPSTRRIPIALLLGLNLALAFYASQTHQRGVISVLDYLRHKHEARNSLSLYTASSPPPPSSLLNTSVAFLMPCHSTPWRSHLVYPHIDAWALTCDPPLDIPLSERSTYLDEADHFYINPGPRRWLRDNMESVTTVSAQGSRSAQYLASVDPRRKAGYRRKWPQNLGVLEGV</sequence>
<organism evidence="14 15">
    <name type="scientific">Curvularia kusanoi</name>
    <name type="common">Cochliobolus kusanoi</name>
    <dbReference type="NCBI Taxonomy" id="90978"/>
    <lineage>
        <taxon>Eukaryota</taxon>
        <taxon>Fungi</taxon>
        <taxon>Dikarya</taxon>
        <taxon>Ascomycota</taxon>
        <taxon>Pezizomycotina</taxon>
        <taxon>Dothideomycetes</taxon>
        <taxon>Pleosporomycetidae</taxon>
        <taxon>Pleosporales</taxon>
        <taxon>Pleosporineae</taxon>
        <taxon>Pleosporaceae</taxon>
        <taxon>Curvularia</taxon>
    </lineage>
</organism>
<keyword evidence="4" id="KW-0337">GPI-anchor biosynthesis</keyword>
<keyword evidence="6" id="KW-0808">Transferase</keyword>
<dbReference type="GO" id="GO:0000026">
    <property type="term" value="F:alpha-1,2-mannosyltransferase activity"/>
    <property type="evidence" value="ECO:0007669"/>
    <property type="project" value="TreeGrafter"/>
</dbReference>
<gene>
    <name evidence="14" type="primary">GPI10</name>
    <name evidence="14" type="ORF">E8E13_003948</name>
</gene>
<feature type="transmembrane region" description="Helical" evidence="12">
    <location>
        <begin position="211"/>
        <end position="228"/>
    </location>
</feature>
<keyword evidence="5 12" id="KW-0328">Glycosyltransferase</keyword>
<comment type="caution">
    <text evidence="14">The sequence shown here is derived from an EMBL/GenBank/DDBJ whole genome shotgun (WGS) entry which is preliminary data.</text>
</comment>
<dbReference type="EC" id="2.4.1.-" evidence="12"/>
<keyword evidence="9 12" id="KW-1133">Transmembrane helix</keyword>
<evidence type="ECO:0000256" key="13">
    <source>
        <dbReference type="SAM" id="MobiDB-lite"/>
    </source>
</evidence>
<comment type="similarity">
    <text evidence="3">Belongs to the glycosyltransferase 22 family. PIGB subfamily.</text>
</comment>
<evidence type="ECO:0000256" key="9">
    <source>
        <dbReference type="ARBA" id="ARBA00022989"/>
    </source>
</evidence>
<dbReference type="Pfam" id="PF03901">
    <property type="entry name" value="Glyco_transf_22"/>
    <property type="match status" value="2"/>
</dbReference>
<keyword evidence="15" id="KW-1185">Reference proteome</keyword>
<feature type="transmembrane region" description="Helical" evidence="12">
    <location>
        <begin position="240"/>
        <end position="257"/>
    </location>
</feature>
<evidence type="ECO:0000256" key="7">
    <source>
        <dbReference type="ARBA" id="ARBA00022692"/>
    </source>
</evidence>